<proteinExistence type="predicted"/>
<dbReference type="Pfam" id="PF24870">
    <property type="entry name" value="DUF7735"/>
    <property type="match status" value="1"/>
</dbReference>
<comment type="caution">
    <text evidence="4">The sequence shown here is derived from an EMBL/GenBank/DDBJ whole genome shotgun (WGS) entry which is preliminary data.</text>
</comment>
<keyword evidence="5" id="KW-1185">Reference proteome</keyword>
<dbReference type="Proteomes" id="UP000536711">
    <property type="component" value="Unassembled WGS sequence"/>
</dbReference>
<evidence type="ECO:0000313" key="4">
    <source>
        <dbReference type="EMBL" id="KAF4444210.1"/>
    </source>
</evidence>
<dbReference type="EMBL" id="JAADJF010000019">
    <property type="protein sequence ID" value="KAF4444210.1"/>
    <property type="molecule type" value="Genomic_DNA"/>
</dbReference>
<feature type="compositionally biased region" description="Polar residues" evidence="1">
    <location>
        <begin position="180"/>
        <end position="209"/>
    </location>
</feature>
<feature type="signal peptide" evidence="2">
    <location>
        <begin position="1"/>
        <end position="17"/>
    </location>
</feature>
<organism evidence="4 5">
    <name type="scientific">Fusarium acutatum</name>
    <dbReference type="NCBI Taxonomy" id="78861"/>
    <lineage>
        <taxon>Eukaryota</taxon>
        <taxon>Fungi</taxon>
        <taxon>Dikarya</taxon>
        <taxon>Ascomycota</taxon>
        <taxon>Pezizomycotina</taxon>
        <taxon>Sordariomycetes</taxon>
        <taxon>Hypocreomycetidae</taxon>
        <taxon>Hypocreales</taxon>
        <taxon>Nectriaceae</taxon>
        <taxon>Fusarium</taxon>
        <taxon>Fusarium fujikuroi species complex</taxon>
    </lineage>
</organism>
<feature type="chain" id="PRO_5034008675" description="DUF7735 domain-containing protein" evidence="2">
    <location>
        <begin position="18"/>
        <end position="232"/>
    </location>
</feature>
<dbReference type="OrthoDB" id="4940591at2759"/>
<protein>
    <recommendedName>
        <fullName evidence="3">DUF7735 domain-containing protein</fullName>
    </recommendedName>
</protein>
<feature type="domain" description="DUF7735" evidence="3">
    <location>
        <begin position="23"/>
        <end position="166"/>
    </location>
</feature>
<dbReference type="AlphaFoldDB" id="A0A8H4NQS8"/>
<reference evidence="4 5" key="1">
    <citation type="submission" date="2020-01" db="EMBL/GenBank/DDBJ databases">
        <title>Identification and distribution of gene clusters putatively required for synthesis of sphingolipid metabolism inhibitors in phylogenetically diverse species of the filamentous fungus Fusarium.</title>
        <authorList>
            <person name="Kim H.-S."/>
            <person name="Busman M."/>
            <person name="Brown D.W."/>
            <person name="Divon H."/>
            <person name="Uhlig S."/>
            <person name="Proctor R.H."/>
        </authorList>
    </citation>
    <scope>NUCLEOTIDE SEQUENCE [LARGE SCALE GENOMIC DNA]</scope>
    <source>
        <strain evidence="4 5">NRRL 13308</strain>
    </source>
</reference>
<gene>
    <name evidence="4" type="ORF">FACUT_791</name>
</gene>
<evidence type="ECO:0000256" key="2">
    <source>
        <dbReference type="SAM" id="SignalP"/>
    </source>
</evidence>
<sequence length="232" mass="25188">MNIYHIFLLLKASLASASLFDTIFPTEKPTITRDPRACLLSDFYPYWSGLTPTGKLSTALLSYGDVLQKDCKWDSVDVVGVPTCTYPALADWCAFSDVVPTSLLPAWSSLGSSASSWWAGNKDDIISGAQECPERWFNQMVGVAYAQLQLNNTITFGACYDLAKRHVEASPTDEPEVSEPSESTATSGQGETRSSEPTATETSMSNSSENASRVLSVELWTLTVVMLVATCL</sequence>
<evidence type="ECO:0000313" key="5">
    <source>
        <dbReference type="Proteomes" id="UP000536711"/>
    </source>
</evidence>
<name>A0A8H4NQS8_9HYPO</name>
<keyword evidence="2" id="KW-0732">Signal</keyword>
<evidence type="ECO:0000259" key="3">
    <source>
        <dbReference type="Pfam" id="PF24870"/>
    </source>
</evidence>
<dbReference type="InterPro" id="IPR056637">
    <property type="entry name" value="DUF7735"/>
</dbReference>
<feature type="region of interest" description="Disordered" evidence="1">
    <location>
        <begin position="169"/>
        <end position="209"/>
    </location>
</feature>
<accession>A0A8H4NQS8</accession>
<evidence type="ECO:0000256" key="1">
    <source>
        <dbReference type="SAM" id="MobiDB-lite"/>
    </source>
</evidence>